<dbReference type="VEuPathDB" id="FungiDB:A1O7_06904"/>
<name>W9VU66_9EURO</name>
<evidence type="ECO:0000313" key="3">
    <source>
        <dbReference type="Proteomes" id="UP000019473"/>
    </source>
</evidence>
<feature type="compositionally biased region" description="Acidic residues" evidence="1">
    <location>
        <begin position="130"/>
        <end position="159"/>
    </location>
</feature>
<keyword evidence="3" id="KW-1185">Reference proteome</keyword>
<sequence>MATLSSHETMCWNLFNQVNKSLQTGAEHDALDILVSEDSLTLCERPDIGQYHLEIQELTPTLRILVNTTLAIVDPAPDCWQKMEWIGEAKIVLRNCRNLPDADSDDHPLRSSLEAKIRTAEIVLRKQLGDSDELEHDESESCDEGDDEEEEEEDAADEE</sequence>
<evidence type="ECO:0000256" key="1">
    <source>
        <dbReference type="SAM" id="MobiDB-lite"/>
    </source>
</evidence>
<gene>
    <name evidence="2" type="ORF">A1O7_06904</name>
</gene>
<dbReference type="RefSeq" id="XP_007759094.1">
    <property type="nucleotide sequence ID" value="XM_007760904.1"/>
</dbReference>
<dbReference type="GeneID" id="19181479"/>
<accession>W9VU66</accession>
<reference evidence="2 3" key="1">
    <citation type="submission" date="2013-03" db="EMBL/GenBank/DDBJ databases">
        <title>The Genome Sequence of Cladophialophora yegresii CBS 114405.</title>
        <authorList>
            <consortium name="The Broad Institute Genomics Platform"/>
            <person name="Cuomo C."/>
            <person name="de Hoog S."/>
            <person name="Gorbushina A."/>
            <person name="Walker B."/>
            <person name="Young S.K."/>
            <person name="Zeng Q."/>
            <person name="Gargeya S."/>
            <person name="Fitzgerald M."/>
            <person name="Haas B."/>
            <person name="Abouelleil A."/>
            <person name="Allen A.W."/>
            <person name="Alvarado L."/>
            <person name="Arachchi H.M."/>
            <person name="Berlin A.M."/>
            <person name="Chapman S.B."/>
            <person name="Gainer-Dewar J."/>
            <person name="Goldberg J."/>
            <person name="Griggs A."/>
            <person name="Gujja S."/>
            <person name="Hansen M."/>
            <person name="Howarth C."/>
            <person name="Imamovic A."/>
            <person name="Ireland A."/>
            <person name="Larimer J."/>
            <person name="McCowan C."/>
            <person name="Murphy C."/>
            <person name="Pearson M."/>
            <person name="Poon T.W."/>
            <person name="Priest M."/>
            <person name="Roberts A."/>
            <person name="Saif S."/>
            <person name="Shea T."/>
            <person name="Sisk P."/>
            <person name="Sykes S."/>
            <person name="Wortman J."/>
            <person name="Nusbaum C."/>
            <person name="Birren B."/>
        </authorList>
    </citation>
    <scope>NUCLEOTIDE SEQUENCE [LARGE SCALE GENOMIC DNA]</scope>
    <source>
        <strain evidence="2 3">CBS 114405</strain>
    </source>
</reference>
<feature type="region of interest" description="Disordered" evidence="1">
    <location>
        <begin position="128"/>
        <end position="159"/>
    </location>
</feature>
<organism evidence="2 3">
    <name type="scientific">Cladophialophora yegresii CBS 114405</name>
    <dbReference type="NCBI Taxonomy" id="1182544"/>
    <lineage>
        <taxon>Eukaryota</taxon>
        <taxon>Fungi</taxon>
        <taxon>Dikarya</taxon>
        <taxon>Ascomycota</taxon>
        <taxon>Pezizomycotina</taxon>
        <taxon>Eurotiomycetes</taxon>
        <taxon>Chaetothyriomycetidae</taxon>
        <taxon>Chaetothyriales</taxon>
        <taxon>Herpotrichiellaceae</taxon>
        <taxon>Cladophialophora</taxon>
    </lineage>
</organism>
<protein>
    <submittedName>
        <fullName evidence="2">Uncharacterized protein</fullName>
    </submittedName>
</protein>
<evidence type="ECO:0000313" key="2">
    <source>
        <dbReference type="EMBL" id="EXJ56560.1"/>
    </source>
</evidence>
<dbReference type="AlphaFoldDB" id="W9VU66"/>
<dbReference type="HOGENOM" id="CLU_140455_0_0_1"/>
<dbReference type="OrthoDB" id="4155617at2759"/>
<comment type="caution">
    <text evidence="2">The sequence shown here is derived from an EMBL/GenBank/DDBJ whole genome shotgun (WGS) entry which is preliminary data.</text>
</comment>
<dbReference type="EMBL" id="AMGW01000005">
    <property type="protein sequence ID" value="EXJ56560.1"/>
    <property type="molecule type" value="Genomic_DNA"/>
</dbReference>
<proteinExistence type="predicted"/>
<dbReference type="Proteomes" id="UP000019473">
    <property type="component" value="Unassembled WGS sequence"/>
</dbReference>